<evidence type="ECO:0000313" key="5">
    <source>
        <dbReference type="EMBL" id="GMH99135.1"/>
    </source>
</evidence>
<feature type="compositionally biased region" description="Basic and acidic residues" evidence="3">
    <location>
        <begin position="501"/>
        <end position="511"/>
    </location>
</feature>
<dbReference type="PANTHER" id="PTHR21694">
    <property type="entry name" value="COILED-COIL DOMAIN-CONTAINING PROTEIN 63"/>
    <property type="match status" value="1"/>
</dbReference>
<accession>A0A9W7C3S1</accession>
<evidence type="ECO:0000256" key="3">
    <source>
        <dbReference type="SAM" id="MobiDB-lite"/>
    </source>
</evidence>
<gene>
    <name evidence="5" type="ORF">TrLO_g6889</name>
</gene>
<dbReference type="Proteomes" id="UP001165122">
    <property type="component" value="Unassembled WGS sequence"/>
</dbReference>
<feature type="coiled-coil region" evidence="2">
    <location>
        <begin position="3"/>
        <end position="95"/>
    </location>
</feature>
<feature type="region of interest" description="Disordered" evidence="3">
    <location>
        <begin position="243"/>
        <end position="266"/>
    </location>
</feature>
<keyword evidence="6" id="KW-1185">Reference proteome</keyword>
<evidence type="ECO:0000256" key="1">
    <source>
        <dbReference type="ARBA" id="ARBA00023054"/>
    </source>
</evidence>
<proteinExistence type="predicted"/>
<feature type="coiled-coil region" evidence="2">
    <location>
        <begin position="120"/>
        <end position="196"/>
    </location>
</feature>
<sequence length="534" mass="62033">MTTEQKQSDLSQLQREYRHMEANRKAYAEESHQVLRKQQQTIDKLRRDNDTLKTEIAMQMRTTLKPANTFQQSMIEKLHDQMDKYSKQIETEKNAIGAMDDAIAVLRDKILKERKNMGGVNAARDNQQMIQKQIRILENRLDKALVKFNQSLAHNRKLREQIDDLRRERVVFDNIYKKLEKELHEKKKQMAHVIELSNMTYEQRDNCQMEITAIDQANRKEQEDFEEQMIELGRMLEQDFKLQSSKSTSALKSTGKTPTKTTKKRVEATKEKIDAQMSMERVQNFEEAFNKIKAATGINDIEELVRMFIKNEDQNFSLFNYVNEQTNEIEKLEEQVLNLRKEEAKYSQESGDDVINQHKQILKELETKLQVSENQAEKFEFKCNNAQKTIESLKRGIQTMFEKLECKSDMLADSTVTEANMLQFLGIIEQRTNEILAVYHQIQSKQRAAMATMDSSKGAATPNVLGLGPTIPMGQDLIHVNPPKLEEFSEESGSDDDDDDAKPLTRDELKNRTFARIHKRADQKSTGKKKKGGR</sequence>
<evidence type="ECO:0000259" key="4">
    <source>
        <dbReference type="Pfam" id="PF21773"/>
    </source>
</evidence>
<dbReference type="AlphaFoldDB" id="A0A9W7C3S1"/>
<evidence type="ECO:0000256" key="2">
    <source>
        <dbReference type="SAM" id="Coils"/>
    </source>
</evidence>
<name>A0A9W7C3S1_9STRA</name>
<dbReference type="EMBL" id="BRXW01000004">
    <property type="protein sequence ID" value="GMH99135.1"/>
    <property type="molecule type" value="Genomic_DNA"/>
</dbReference>
<comment type="caution">
    <text evidence="5">The sequence shown here is derived from an EMBL/GenBank/DDBJ whole genome shotgun (WGS) entry which is preliminary data.</text>
</comment>
<dbReference type="InterPro" id="IPR049258">
    <property type="entry name" value="ODAD1_CC"/>
</dbReference>
<feature type="compositionally biased region" description="Acidic residues" evidence="3">
    <location>
        <begin position="488"/>
        <end position="500"/>
    </location>
</feature>
<protein>
    <recommendedName>
        <fullName evidence="4">ODAD1 central coiled coil region domain-containing protein</fullName>
    </recommendedName>
</protein>
<feature type="domain" description="ODAD1 central coiled coil region" evidence="4">
    <location>
        <begin position="131"/>
        <end position="413"/>
    </location>
</feature>
<feature type="region of interest" description="Disordered" evidence="3">
    <location>
        <begin position="485"/>
        <end position="534"/>
    </location>
</feature>
<dbReference type="PANTHER" id="PTHR21694:SF18">
    <property type="entry name" value="COILED-COIL DOMAIN-CONTAINING PROTEIN 63"/>
    <property type="match status" value="1"/>
</dbReference>
<dbReference type="OrthoDB" id="6766775at2759"/>
<keyword evidence="1 2" id="KW-0175">Coiled coil</keyword>
<dbReference type="Pfam" id="PF21773">
    <property type="entry name" value="ODAD1_CC"/>
    <property type="match status" value="1"/>
</dbReference>
<evidence type="ECO:0000313" key="6">
    <source>
        <dbReference type="Proteomes" id="UP001165122"/>
    </source>
</evidence>
<reference evidence="6" key="1">
    <citation type="journal article" date="2023" name="Commun. Biol.">
        <title>Genome analysis of Parmales, the sister group of diatoms, reveals the evolutionary specialization of diatoms from phago-mixotrophs to photoautotrophs.</title>
        <authorList>
            <person name="Ban H."/>
            <person name="Sato S."/>
            <person name="Yoshikawa S."/>
            <person name="Yamada K."/>
            <person name="Nakamura Y."/>
            <person name="Ichinomiya M."/>
            <person name="Sato N."/>
            <person name="Blanc-Mathieu R."/>
            <person name="Endo H."/>
            <person name="Kuwata A."/>
            <person name="Ogata H."/>
        </authorList>
    </citation>
    <scope>NUCLEOTIDE SEQUENCE [LARGE SCALE GENOMIC DNA]</scope>
    <source>
        <strain evidence="6">NIES 3700</strain>
    </source>
</reference>
<feature type="coiled-coil region" evidence="2">
    <location>
        <begin position="322"/>
        <end position="389"/>
    </location>
</feature>
<organism evidence="5 6">
    <name type="scientific">Triparma laevis f. longispina</name>
    <dbReference type="NCBI Taxonomy" id="1714387"/>
    <lineage>
        <taxon>Eukaryota</taxon>
        <taxon>Sar</taxon>
        <taxon>Stramenopiles</taxon>
        <taxon>Ochrophyta</taxon>
        <taxon>Bolidophyceae</taxon>
        <taxon>Parmales</taxon>
        <taxon>Triparmaceae</taxon>
        <taxon>Triparma</taxon>
    </lineage>
</organism>
<dbReference type="InterPro" id="IPR051876">
    <property type="entry name" value="ODA-DC/CCD"/>
</dbReference>